<feature type="compositionally biased region" description="Polar residues" evidence="1">
    <location>
        <begin position="323"/>
        <end position="337"/>
    </location>
</feature>
<evidence type="ECO:0000256" key="1">
    <source>
        <dbReference type="SAM" id="MobiDB-lite"/>
    </source>
</evidence>
<sequence>MLPNNYDSAGAASAIDTVLSEILDGRDDGPFTPSQWRELHEEDDSKFEIAPLGTPTSYHMIWDGALLALRLVGVLNKVDIAPFDGRRLTGDKLAYLQQFVLLDGLDSSRYEHENWALQDVADTLFENAPMRIDDARNPTRSTLTPLGNRLFVPRDDVHPQTTVEITESMDPKGTLRRRAADAGLVHTHDNMVSFLKRTSKGHVTVAPASFRPGDIVEVHFSIALFRTSNDKLVPKLILRAIVSVSATFTNRAARFTLPPPIYHSLKRKRVTIEELGPRPVKTPKNPPMEKQDAPPGGGTSERAGTSESAEQDAEMEHVATPDSVRSVSNHMSGMSIE</sequence>
<dbReference type="AlphaFoldDB" id="A0A166AAA2"/>
<dbReference type="InParanoid" id="A0A166AAA2"/>
<reference evidence="2 3" key="1">
    <citation type="journal article" date="2016" name="Mol. Biol. Evol.">
        <title>Comparative Genomics of Early-Diverging Mushroom-Forming Fungi Provides Insights into the Origins of Lignocellulose Decay Capabilities.</title>
        <authorList>
            <person name="Nagy L.G."/>
            <person name="Riley R."/>
            <person name="Tritt A."/>
            <person name="Adam C."/>
            <person name="Daum C."/>
            <person name="Floudas D."/>
            <person name="Sun H."/>
            <person name="Yadav J.S."/>
            <person name="Pangilinan J."/>
            <person name="Larsson K.H."/>
            <person name="Matsuura K."/>
            <person name="Barry K."/>
            <person name="Labutti K."/>
            <person name="Kuo R."/>
            <person name="Ohm R.A."/>
            <person name="Bhattacharya S.S."/>
            <person name="Shirouzu T."/>
            <person name="Yoshinaga Y."/>
            <person name="Martin F.M."/>
            <person name="Grigoriev I.V."/>
            <person name="Hibbett D.S."/>
        </authorList>
    </citation>
    <scope>NUCLEOTIDE SEQUENCE [LARGE SCALE GENOMIC DNA]</scope>
    <source>
        <strain evidence="2 3">HHB12029</strain>
    </source>
</reference>
<keyword evidence="3" id="KW-1185">Reference proteome</keyword>
<dbReference type="EMBL" id="KV426058">
    <property type="protein sequence ID" value="KZV90029.1"/>
    <property type="molecule type" value="Genomic_DNA"/>
</dbReference>
<evidence type="ECO:0000313" key="3">
    <source>
        <dbReference type="Proteomes" id="UP000077266"/>
    </source>
</evidence>
<accession>A0A166AAA2</accession>
<dbReference type="Proteomes" id="UP000077266">
    <property type="component" value="Unassembled WGS sequence"/>
</dbReference>
<protein>
    <submittedName>
        <fullName evidence="2">Uncharacterized protein</fullName>
    </submittedName>
</protein>
<dbReference type="OrthoDB" id="3269456at2759"/>
<proteinExistence type="predicted"/>
<organism evidence="2 3">
    <name type="scientific">Exidia glandulosa HHB12029</name>
    <dbReference type="NCBI Taxonomy" id="1314781"/>
    <lineage>
        <taxon>Eukaryota</taxon>
        <taxon>Fungi</taxon>
        <taxon>Dikarya</taxon>
        <taxon>Basidiomycota</taxon>
        <taxon>Agaricomycotina</taxon>
        <taxon>Agaricomycetes</taxon>
        <taxon>Auriculariales</taxon>
        <taxon>Exidiaceae</taxon>
        <taxon>Exidia</taxon>
    </lineage>
</organism>
<feature type="region of interest" description="Disordered" evidence="1">
    <location>
        <begin position="272"/>
        <end position="337"/>
    </location>
</feature>
<evidence type="ECO:0000313" key="2">
    <source>
        <dbReference type="EMBL" id="KZV90029.1"/>
    </source>
</evidence>
<name>A0A166AAA2_EXIGL</name>
<gene>
    <name evidence="2" type="ORF">EXIGLDRAFT_771232</name>
</gene>